<accession>A0ABN6XZL9</accession>
<name>A0ABN6XZL9_9MICO</name>
<dbReference type="EMBL" id="AP027732">
    <property type="protein sequence ID" value="BDZ50502.1"/>
    <property type="molecule type" value="Genomic_DNA"/>
</dbReference>
<keyword evidence="2" id="KW-1185">Reference proteome</keyword>
<reference evidence="2" key="1">
    <citation type="journal article" date="2019" name="Int. J. Syst. Evol. Microbiol.">
        <title>The Global Catalogue of Microorganisms (GCM) 10K type strain sequencing project: providing services to taxonomists for standard genome sequencing and annotation.</title>
        <authorList>
            <consortium name="The Broad Institute Genomics Platform"/>
            <consortium name="The Broad Institute Genome Sequencing Center for Infectious Disease"/>
            <person name="Wu L."/>
            <person name="Ma J."/>
        </authorList>
    </citation>
    <scope>NUCLEOTIDE SEQUENCE [LARGE SCALE GENOMIC DNA]</scope>
    <source>
        <strain evidence="2">NBRC 108728</strain>
    </source>
</reference>
<evidence type="ECO:0000313" key="2">
    <source>
        <dbReference type="Proteomes" id="UP001321486"/>
    </source>
</evidence>
<gene>
    <name evidence="1" type="ORF">GCM10025867_27430</name>
</gene>
<evidence type="ECO:0000313" key="1">
    <source>
        <dbReference type="EMBL" id="BDZ50502.1"/>
    </source>
</evidence>
<organism evidence="1 2">
    <name type="scientific">Frondihabitans sucicola</name>
    <dbReference type="NCBI Taxonomy" id="1268041"/>
    <lineage>
        <taxon>Bacteria</taxon>
        <taxon>Bacillati</taxon>
        <taxon>Actinomycetota</taxon>
        <taxon>Actinomycetes</taxon>
        <taxon>Micrococcales</taxon>
        <taxon>Microbacteriaceae</taxon>
        <taxon>Frondihabitans</taxon>
    </lineage>
</organism>
<proteinExistence type="predicted"/>
<dbReference type="RefSeq" id="WP_286343510.1">
    <property type="nucleotide sequence ID" value="NZ_AP027732.1"/>
</dbReference>
<sequence>MPDWTLVVPEEFTDAEQKWVSKLSDGTSIRTHILGSVELDRLLAKHPDVQDWSVRSAVDLALSRIGHKDAAPRTLQEAHDGLARYIADQNTFSLYWGRRLAVVDGLPGWELYAKREDAADMEPLSITVNMLFGREDAELAKLTKDVFGYGRGTRLDLPEQNVHSLVYDGPADWFSGTESGYAVSVIPVRDAHQGEPARIDSYAADGTHLGGLTGTSTDVGNGTEGGFIEVSFEEVLSMFWRFPRDSLSGSTDMTFDAVGRSGVAVNRVVRFMDTLPRAQRLRLTLSGKSVSAALPQGADLRAADPKLSEYAEDLSVIEKLGDVTFAFPQELPEAAERIWTRIARMLLEGKCALIPNYSSMKATLSGSMDEGLMVLLDAGGAILNRSVSGEKVQASTCWTIQS</sequence>
<dbReference type="Proteomes" id="UP001321486">
    <property type="component" value="Chromosome"/>
</dbReference>
<protein>
    <submittedName>
        <fullName evidence="1">Uncharacterized protein</fullName>
    </submittedName>
</protein>